<comment type="caution">
    <text evidence="1">The sequence shown here is derived from an EMBL/GenBank/DDBJ whole genome shotgun (WGS) entry which is preliminary data.</text>
</comment>
<accession>A0A090SBB6</accession>
<gene>
    <name evidence="1" type="ORF">JCM19235_5396</name>
</gene>
<dbReference type="STRING" id="990268.JCM19235_5396"/>
<name>A0A090SBB6_9VIBR</name>
<keyword evidence="2" id="KW-1185">Reference proteome</keyword>
<dbReference type="Proteomes" id="UP000029228">
    <property type="component" value="Unassembled WGS sequence"/>
</dbReference>
<organism evidence="1 2">
    <name type="scientific">Vibrio maritimus</name>
    <dbReference type="NCBI Taxonomy" id="990268"/>
    <lineage>
        <taxon>Bacteria</taxon>
        <taxon>Pseudomonadati</taxon>
        <taxon>Pseudomonadota</taxon>
        <taxon>Gammaproteobacteria</taxon>
        <taxon>Vibrionales</taxon>
        <taxon>Vibrionaceae</taxon>
        <taxon>Vibrio</taxon>
    </lineage>
</organism>
<reference evidence="1 2" key="1">
    <citation type="submission" date="2014-09" db="EMBL/GenBank/DDBJ databases">
        <title>Vibrio maritimus JCM 19235. (C45) whole genome shotgun sequence.</title>
        <authorList>
            <person name="Sawabe T."/>
            <person name="Meirelles P."/>
            <person name="Nakanishi M."/>
            <person name="Sayaka M."/>
            <person name="Hattori M."/>
            <person name="Ohkuma M."/>
        </authorList>
    </citation>
    <scope>NUCLEOTIDE SEQUENCE [LARGE SCALE GENOMIC DNA]</scope>
    <source>
        <strain evidence="2">JCM19235</strain>
    </source>
</reference>
<dbReference type="AlphaFoldDB" id="A0A090SBB6"/>
<sequence>MVEKTTRHPESKKLTPNEYGWNSIDRLGECVVNIHSLP</sequence>
<protein>
    <submittedName>
        <fullName evidence="1">Uncharacterized protein</fullName>
    </submittedName>
</protein>
<evidence type="ECO:0000313" key="1">
    <source>
        <dbReference type="EMBL" id="GAL16847.1"/>
    </source>
</evidence>
<proteinExistence type="predicted"/>
<evidence type="ECO:0000313" key="2">
    <source>
        <dbReference type="Proteomes" id="UP000029228"/>
    </source>
</evidence>
<dbReference type="EMBL" id="BBMR01000001">
    <property type="protein sequence ID" value="GAL16847.1"/>
    <property type="molecule type" value="Genomic_DNA"/>
</dbReference>